<dbReference type="OrthoDB" id="9787807at2"/>
<evidence type="ECO:0000256" key="1">
    <source>
        <dbReference type="SAM" id="MobiDB-lite"/>
    </source>
</evidence>
<evidence type="ECO:0000313" key="4">
    <source>
        <dbReference type="Proteomes" id="UP001165143"/>
    </source>
</evidence>
<evidence type="ECO:0000259" key="2">
    <source>
        <dbReference type="Pfam" id="PF08241"/>
    </source>
</evidence>
<dbReference type="AlphaFoldDB" id="A0A9W6UNU9"/>
<dbReference type="Proteomes" id="UP001165143">
    <property type="component" value="Unassembled WGS sequence"/>
</dbReference>
<gene>
    <name evidence="3" type="ORF">Kpho01_25330</name>
</gene>
<dbReference type="Gene3D" id="3.40.50.150">
    <property type="entry name" value="Vaccinia Virus protein VP39"/>
    <property type="match status" value="1"/>
</dbReference>
<accession>A0A9W6UNU9</accession>
<organism evidence="3 4">
    <name type="scientific">Kitasatospora phosalacinea</name>
    <dbReference type="NCBI Taxonomy" id="2065"/>
    <lineage>
        <taxon>Bacteria</taxon>
        <taxon>Bacillati</taxon>
        <taxon>Actinomycetota</taxon>
        <taxon>Actinomycetes</taxon>
        <taxon>Kitasatosporales</taxon>
        <taxon>Streptomycetaceae</taxon>
        <taxon>Kitasatospora</taxon>
    </lineage>
</organism>
<dbReference type="SUPFAM" id="SSF53335">
    <property type="entry name" value="S-adenosyl-L-methionine-dependent methyltransferases"/>
    <property type="match status" value="1"/>
</dbReference>
<name>A0A9W6UNU9_9ACTN</name>
<dbReference type="EMBL" id="BSRX01000013">
    <property type="protein sequence ID" value="GLW54522.1"/>
    <property type="molecule type" value="Genomic_DNA"/>
</dbReference>
<dbReference type="RefSeq" id="WP_051778086.1">
    <property type="nucleotide sequence ID" value="NZ_BSRX01000013.1"/>
</dbReference>
<feature type="domain" description="Methyltransferase type 11" evidence="2">
    <location>
        <begin position="128"/>
        <end position="187"/>
    </location>
</feature>
<dbReference type="Pfam" id="PF08241">
    <property type="entry name" value="Methyltransf_11"/>
    <property type="match status" value="1"/>
</dbReference>
<sequence>MRPTAPNRPQAAPPVLVTSRPLDEYCASFGLTRAELGRLPGPVLDCPGGAAALAAEARALGCEVLAADPGYALGPRRLAALAADGRAVMADAIRREPRRHLPADRRHRPEQYLRSWDRARRLFAADATAHPERYVAAALPRLPFADGTFALTLSSYLLFAYPAVFGPADQLRALRELARVTAPGGEVRVHPLHDERGRPCPHLTELRAALRHHGIASRVLAAPGTGGRPARVLALHPRAPRGTRTEPRREPGNADGPWAAPRTAPWGTATEAPGMYR</sequence>
<proteinExistence type="predicted"/>
<evidence type="ECO:0000313" key="3">
    <source>
        <dbReference type="EMBL" id="GLW54522.1"/>
    </source>
</evidence>
<dbReference type="InterPro" id="IPR013216">
    <property type="entry name" value="Methyltransf_11"/>
</dbReference>
<feature type="region of interest" description="Disordered" evidence="1">
    <location>
        <begin position="236"/>
        <end position="277"/>
    </location>
</feature>
<protein>
    <recommendedName>
        <fullName evidence="2">Methyltransferase type 11 domain-containing protein</fullName>
    </recommendedName>
</protein>
<reference evidence="3" key="1">
    <citation type="submission" date="2023-02" db="EMBL/GenBank/DDBJ databases">
        <title>Kitasatospora phosalacinea NBRC 14362.</title>
        <authorList>
            <person name="Ichikawa N."/>
            <person name="Sato H."/>
            <person name="Tonouchi N."/>
        </authorList>
    </citation>
    <scope>NUCLEOTIDE SEQUENCE</scope>
    <source>
        <strain evidence="3">NBRC 14362</strain>
    </source>
</reference>
<dbReference type="GO" id="GO:0008757">
    <property type="term" value="F:S-adenosylmethionine-dependent methyltransferase activity"/>
    <property type="evidence" value="ECO:0007669"/>
    <property type="project" value="InterPro"/>
</dbReference>
<dbReference type="InterPro" id="IPR029063">
    <property type="entry name" value="SAM-dependent_MTases_sf"/>
</dbReference>
<feature type="compositionally biased region" description="Basic and acidic residues" evidence="1">
    <location>
        <begin position="243"/>
        <end position="252"/>
    </location>
</feature>
<comment type="caution">
    <text evidence="3">The sequence shown here is derived from an EMBL/GenBank/DDBJ whole genome shotgun (WGS) entry which is preliminary data.</text>
</comment>